<dbReference type="EMBL" id="JTDF01016965">
    <property type="protein sequence ID" value="KAF8562801.1"/>
    <property type="molecule type" value="Genomic_DNA"/>
</dbReference>
<accession>A0A8T0D810</accession>
<dbReference type="AlphaFoldDB" id="A0A8T0D810"/>
<keyword evidence="1" id="KW-0472">Membrane</keyword>
<name>A0A8T0D810_9TREM</name>
<evidence type="ECO:0000313" key="4">
    <source>
        <dbReference type="Proteomes" id="UP000699462"/>
    </source>
</evidence>
<evidence type="ECO:0000256" key="1">
    <source>
        <dbReference type="SAM" id="Phobius"/>
    </source>
</evidence>
<protein>
    <recommendedName>
        <fullName evidence="2">Endonuclease/exonuclease/phosphatase domain-containing protein</fullName>
    </recommendedName>
</protein>
<dbReference type="InterPro" id="IPR005135">
    <property type="entry name" value="Endo/exonuclease/phosphatase"/>
</dbReference>
<dbReference type="Pfam" id="PF14529">
    <property type="entry name" value="Exo_endo_phos_2"/>
    <property type="match status" value="1"/>
</dbReference>
<dbReference type="GO" id="GO:0007508">
    <property type="term" value="P:larval heart development"/>
    <property type="evidence" value="ECO:0007669"/>
    <property type="project" value="TreeGrafter"/>
</dbReference>
<sequence length="570" mass="64031">MVTLESVSAVEEVLLAVYQLWLKQSPIRVFADIPWTERMQRREEKSTHRMLRDVNAVFTHGVPECTVMDVVEAKTHEGSQWRFLQALIELKTTLTTNITRLPKRSNYPGPRILQVSFLTQQMATAALEAFYDHRRFVPPEIRMRPYKESSTFGIPTTRPKGQQSADSVYVPITSSLPVPHETTAVPIPIPTAASNYLDKQVTVSPSKYGGTLTAELFSNSTEHPISVSTTELHPSGQPFPREAQLTSRSSVSCLYTNTQGLLRKLEEFRDTMASGTFSLVGLKETWLTDEITDAEIAFPGFSVLRSDRGSQGGGVALCYSTQLKLTVINDPPFQSRETLWCMLPLDATGLCLVAVIYRPPNNSPEADTLLLSDLNQFLARGHTHVLLMGDFNCPQLHTCVHSSGSFQAELLALCDLIPLCNHVQQPTRFRSNDTPSILDLLLTKEELMIEAVHYLPPLGASDHVCMQFEFVCYASHVVDVSIFTRRHVNFPLLRNLLLANTLSNCAFADSDTAWRDFAFFLQTLISIATITTNLPVASIRQFRLRSRTRKWICRRNSAWLAYTYARSPDT</sequence>
<feature type="domain" description="Endonuclease/exonuclease/phosphatase" evidence="2">
    <location>
        <begin position="353"/>
        <end position="464"/>
    </location>
</feature>
<dbReference type="GO" id="GO:0061343">
    <property type="term" value="P:cell adhesion involved in heart morphogenesis"/>
    <property type="evidence" value="ECO:0007669"/>
    <property type="project" value="TreeGrafter"/>
</dbReference>
<dbReference type="PANTHER" id="PTHR33395:SF22">
    <property type="entry name" value="REVERSE TRANSCRIPTASE DOMAIN-CONTAINING PROTEIN"/>
    <property type="match status" value="1"/>
</dbReference>
<dbReference type="OrthoDB" id="10070808at2759"/>
<gene>
    <name evidence="3" type="ORF">P879_11903</name>
</gene>
<reference evidence="3 4" key="1">
    <citation type="submission" date="2019-07" db="EMBL/GenBank/DDBJ databases">
        <title>Annotation for the trematode Paragonimus westermani.</title>
        <authorList>
            <person name="Choi Y.-J."/>
        </authorList>
    </citation>
    <scope>NUCLEOTIDE SEQUENCE [LARGE SCALE GENOMIC DNA]</scope>
    <source>
        <strain evidence="3">180907_Pwestermani</strain>
    </source>
</reference>
<evidence type="ECO:0000313" key="3">
    <source>
        <dbReference type="EMBL" id="KAF8562801.1"/>
    </source>
</evidence>
<feature type="transmembrane region" description="Helical" evidence="1">
    <location>
        <begin position="517"/>
        <end position="539"/>
    </location>
</feature>
<proteinExistence type="predicted"/>
<comment type="caution">
    <text evidence="3">The sequence shown here is derived from an EMBL/GenBank/DDBJ whole genome shotgun (WGS) entry which is preliminary data.</text>
</comment>
<dbReference type="Gene3D" id="3.60.10.10">
    <property type="entry name" value="Endonuclease/exonuclease/phosphatase"/>
    <property type="match status" value="1"/>
</dbReference>
<dbReference type="InterPro" id="IPR036691">
    <property type="entry name" value="Endo/exonu/phosph_ase_sf"/>
</dbReference>
<dbReference type="GO" id="GO:0003824">
    <property type="term" value="F:catalytic activity"/>
    <property type="evidence" value="ECO:0007669"/>
    <property type="project" value="InterPro"/>
</dbReference>
<keyword evidence="1" id="KW-0812">Transmembrane</keyword>
<dbReference type="GO" id="GO:0031012">
    <property type="term" value="C:extracellular matrix"/>
    <property type="evidence" value="ECO:0007669"/>
    <property type="project" value="TreeGrafter"/>
</dbReference>
<keyword evidence="1" id="KW-1133">Transmembrane helix</keyword>
<evidence type="ECO:0000259" key="2">
    <source>
        <dbReference type="Pfam" id="PF14529"/>
    </source>
</evidence>
<dbReference type="SUPFAM" id="SSF56219">
    <property type="entry name" value="DNase I-like"/>
    <property type="match status" value="1"/>
</dbReference>
<organism evidence="3 4">
    <name type="scientific">Paragonimus westermani</name>
    <dbReference type="NCBI Taxonomy" id="34504"/>
    <lineage>
        <taxon>Eukaryota</taxon>
        <taxon>Metazoa</taxon>
        <taxon>Spiralia</taxon>
        <taxon>Lophotrochozoa</taxon>
        <taxon>Platyhelminthes</taxon>
        <taxon>Trematoda</taxon>
        <taxon>Digenea</taxon>
        <taxon>Plagiorchiida</taxon>
        <taxon>Troglotremata</taxon>
        <taxon>Troglotrematidae</taxon>
        <taxon>Paragonimus</taxon>
    </lineage>
</organism>
<keyword evidence="4" id="KW-1185">Reference proteome</keyword>
<dbReference type="PANTHER" id="PTHR33395">
    <property type="entry name" value="TRANSCRIPTASE, PUTATIVE-RELATED-RELATED"/>
    <property type="match status" value="1"/>
</dbReference>
<dbReference type="Proteomes" id="UP000699462">
    <property type="component" value="Unassembled WGS sequence"/>
</dbReference>